<dbReference type="AlphaFoldDB" id="A0A0D2MVI1"/>
<proteinExistence type="predicted"/>
<dbReference type="RefSeq" id="XP_013903526.1">
    <property type="nucleotide sequence ID" value="XM_014048072.1"/>
</dbReference>
<dbReference type="Proteomes" id="UP000054498">
    <property type="component" value="Unassembled WGS sequence"/>
</dbReference>
<name>A0A0D2MVI1_9CHLO</name>
<evidence type="ECO:0000313" key="2">
    <source>
        <dbReference type="EMBL" id="KIZ04507.1"/>
    </source>
</evidence>
<accession>A0A0D2MVI1</accession>
<sequence>MEEGEDEGMASGGEGSGQDGGAEASGTAGGAGNGGGAAAGGAGVRRQGVDEELADMADALLLLHEGA</sequence>
<dbReference type="GeneID" id="25736322"/>
<organism evidence="2 3">
    <name type="scientific">Monoraphidium neglectum</name>
    <dbReference type="NCBI Taxonomy" id="145388"/>
    <lineage>
        <taxon>Eukaryota</taxon>
        <taxon>Viridiplantae</taxon>
        <taxon>Chlorophyta</taxon>
        <taxon>core chlorophytes</taxon>
        <taxon>Chlorophyceae</taxon>
        <taxon>CS clade</taxon>
        <taxon>Sphaeropleales</taxon>
        <taxon>Selenastraceae</taxon>
        <taxon>Monoraphidium</taxon>
    </lineage>
</organism>
<dbReference type="KEGG" id="mng:MNEG_3444"/>
<dbReference type="EMBL" id="KK100652">
    <property type="protein sequence ID" value="KIZ04507.1"/>
    <property type="molecule type" value="Genomic_DNA"/>
</dbReference>
<evidence type="ECO:0000256" key="1">
    <source>
        <dbReference type="SAM" id="MobiDB-lite"/>
    </source>
</evidence>
<feature type="compositionally biased region" description="Gly residues" evidence="1">
    <location>
        <begin position="27"/>
        <end position="43"/>
    </location>
</feature>
<keyword evidence="3" id="KW-1185">Reference proteome</keyword>
<protein>
    <submittedName>
        <fullName evidence="2">Uncharacterized protein</fullName>
    </submittedName>
</protein>
<gene>
    <name evidence="2" type="ORF">MNEG_3444</name>
</gene>
<feature type="region of interest" description="Disordered" evidence="1">
    <location>
        <begin position="1"/>
        <end position="44"/>
    </location>
</feature>
<feature type="compositionally biased region" description="Gly residues" evidence="1">
    <location>
        <begin position="10"/>
        <end position="20"/>
    </location>
</feature>
<reference evidence="2 3" key="1">
    <citation type="journal article" date="2013" name="BMC Genomics">
        <title>Reconstruction of the lipid metabolism for the microalga Monoraphidium neglectum from its genome sequence reveals characteristics suitable for biofuel production.</title>
        <authorList>
            <person name="Bogen C."/>
            <person name="Al-Dilaimi A."/>
            <person name="Albersmeier A."/>
            <person name="Wichmann J."/>
            <person name="Grundmann M."/>
            <person name="Rupp O."/>
            <person name="Lauersen K.J."/>
            <person name="Blifernez-Klassen O."/>
            <person name="Kalinowski J."/>
            <person name="Goesmann A."/>
            <person name="Mussgnug J.H."/>
            <person name="Kruse O."/>
        </authorList>
    </citation>
    <scope>NUCLEOTIDE SEQUENCE [LARGE SCALE GENOMIC DNA]</scope>
    <source>
        <strain evidence="2 3">SAG 48.87</strain>
    </source>
</reference>
<evidence type="ECO:0000313" key="3">
    <source>
        <dbReference type="Proteomes" id="UP000054498"/>
    </source>
</evidence>